<dbReference type="Pfam" id="PF05057">
    <property type="entry name" value="DUF676"/>
    <property type="match status" value="1"/>
</dbReference>
<organism evidence="6 7">
    <name type="scientific">Remersonia thermophila</name>
    <dbReference type="NCBI Taxonomy" id="72144"/>
    <lineage>
        <taxon>Eukaryota</taxon>
        <taxon>Fungi</taxon>
        <taxon>Dikarya</taxon>
        <taxon>Ascomycota</taxon>
        <taxon>Pezizomycotina</taxon>
        <taxon>Sordariomycetes</taxon>
        <taxon>Sordariomycetidae</taxon>
        <taxon>Sordariales</taxon>
        <taxon>Sordariales incertae sedis</taxon>
        <taxon>Remersonia</taxon>
    </lineage>
</organism>
<sequence>MEEYTGGSVEADHLCVLVHGLWGNPSHMLNIAKALRAQYARDQVYLLVAKRNSGSFTYDGIELGGERVCLEIEEELELIHSRGGNITKLSIVGYSLGGLVARYAIGLLHARGVLDKLECMSFTAFASPFLGVRTPLRGLANQLFNVVGARTLCMSGRQLFGIDRFRDTGKPLLAVLADPGSIFLRGLARFRRRTLYSNIVNDRSATYYTTCITKTDPYADLAKVQVRFLPGYDDVILDPDDPVAPAPAAAPAGPEPLAARAGRWARRVPLVLALTVFIPLGLVAFLVNSAVQTVRSARRVKLHESGLAGVPVDEFRRLDLWIRDLREAVEHTYENLNSAQEHEYLVSSSGSGGSRSSSRSSSGDEAEAGMDDRSENTSVDGERRACSGNGEQEAVAAVSKDDDDDDDDKSDASAADREILALERKASRGHHDGPFATLALAPYQFAAIQALDGLGWRKYPVWIRKHRHSHAAIIVRMNKKGFEEGNVVLKHWVTEEFLV</sequence>
<proteinExistence type="inferred from homology"/>
<keyword evidence="4" id="KW-0812">Transmembrane</keyword>
<dbReference type="EMBL" id="JAZGUE010000007">
    <property type="protein sequence ID" value="KAL2264784.1"/>
    <property type="molecule type" value="Genomic_DNA"/>
</dbReference>
<keyword evidence="2" id="KW-0443">Lipid metabolism</keyword>
<feature type="compositionally biased region" description="Basic and acidic residues" evidence="3">
    <location>
        <begin position="370"/>
        <end position="385"/>
    </location>
</feature>
<accession>A0ABR4D443</accession>
<keyword evidence="4" id="KW-1133">Transmembrane helix</keyword>
<evidence type="ECO:0000256" key="1">
    <source>
        <dbReference type="ARBA" id="ARBA00007920"/>
    </source>
</evidence>
<comment type="caution">
    <text evidence="6">The sequence shown here is derived from an EMBL/GenBank/DDBJ whole genome shotgun (WGS) entry which is preliminary data.</text>
</comment>
<dbReference type="GeneID" id="98128744"/>
<dbReference type="SUPFAM" id="SSF53474">
    <property type="entry name" value="alpha/beta-Hydrolases"/>
    <property type="match status" value="1"/>
</dbReference>
<dbReference type="PANTHER" id="PTHR12482:SF65">
    <property type="entry name" value="ESTERASE, PUTATIVE (AFU_ORTHOLOGUE AFUA_3G12320)-RELATED"/>
    <property type="match status" value="1"/>
</dbReference>
<reference evidence="6 7" key="1">
    <citation type="journal article" date="2024" name="Commun. Biol.">
        <title>Comparative genomic analysis of thermophilic fungi reveals convergent evolutionary adaptations and gene losses.</title>
        <authorList>
            <person name="Steindorff A.S."/>
            <person name="Aguilar-Pontes M.V."/>
            <person name="Robinson A.J."/>
            <person name="Andreopoulos B."/>
            <person name="LaButti K."/>
            <person name="Kuo A."/>
            <person name="Mondo S."/>
            <person name="Riley R."/>
            <person name="Otillar R."/>
            <person name="Haridas S."/>
            <person name="Lipzen A."/>
            <person name="Grimwood J."/>
            <person name="Schmutz J."/>
            <person name="Clum A."/>
            <person name="Reid I.D."/>
            <person name="Moisan M.C."/>
            <person name="Butler G."/>
            <person name="Nguyen T.T.M."/>
            <person name="Dewar K."/>
            <person name="Conant G."/>
            <person name="Drula E."/>
            <person name="Henrissat B."/>
            <person name="Hansel C."/>
            <person name="Singer S."/>
            <person name="Hutchinson M.I."/>
            <person name="de Vries R.P."/>
            <person name="Natvig D.O."/>
            <person name="Powell A.J."/>
            <person name="Tsang A."/>
            <person name="Grigoriev I.V."/>
        </authorList>
    </citation>
    <scope>NUCLEOTIDE SEQUENCE [LARGE SCALE GENOMIC DNA]</scope>
    <source>
        <strain evidence="6 7">ATCC 22073</strain>
    </source>
</reference>
<evidence type="ECO:0000313" key="7">
    <source>
        <dbReference type="Proteomes" id="UP001600064"/>
    </source>
</evidence>
<name>A0ABR4D443_9PEZI</name>
<keyword evidence="7" id="KW-1185">Reference proteome</keyword>
<keyword evidence="4" id="KW-0472">Membrane</keyword>
<evidence type="ECO:0000256" key="4">
    <source>
        <dbReference type="SAM" id="Phobius"/>
    </source>
</evidence>
<feature type="compositionally biased region" description="Low complexity" evidence="3">
    <location>
        <begin position="354"/>
        <end position="363"/>
    </location>
</feature>
<keyword evidence="2" id="KW-0442">Lipid degradation</keyword>
<evidence type="ECO:0000256" key="2">
    <source>
        <dbReference type="ARBA" id="ARBA00022963"/>
    </source>
</evidence>
<feature type="domain" description="DUF676" evidence="5">
    <location>
        <begin position="10"/>
        <end position="210"/>
    </location>
</feature>
<protein>
    <recommendedName>
        <fullName evidence="5">DUF676 domain-containing protein</fullName>
    </recommendedName>
</protein>
<gene>
    <name evidence="6" type="ORF">VTJ83DRAFT_7294</name>
</gene>
<dbReference type="RefSeq" id="XP_070863511.1">
    <property type="nucleotide sequence ID" value="XM_071014100.1"/>
</dbReference>
<evidence type="ECO:0000259" key="5">
    <source>
        <dbReference type="Pfam" id="PF05057"/>
    </source>
</evidence>
<feature type="transmembrane region" description="Helical" evidence="4">
    <location>
        <begin position="270"/>
        <end position="291"/>
    </location>
</feature>
<evidence type="ECO:0000256" key="3">
    <source>
        <dbReference type="SAM" id="MobiDB-lite"/>
    </source>
</evidence>
<feature type="region of interest" description="Disordered" evidence="3">
    <location>
        <begin position="344"/>
        <end position="412"/>
    </location>
</feature>
<dbReference type="Gene3D" id="3.40.50.1820">
    <property type="entry name" value="alpha/beta hydrolase"/>
    <property type="match status" value="1"/>
</dbReference>
<dbReference type="Proteomes" id="UP001600064">
    <property type="component" value="Unassembled WGS sequence"/>
</dbReference>
<comment type="similarity">
    <text evidence="1">Belongs to the putative lipase ROG1 family.</text>
</comment>
<evidence type="ECO:0000313" key="6">
    <source>
        <dbReference type="EMBL" id="KAL2264784.1"/>
    </source>
</evidence>
<dbReference type="InterPro" id="IPR007751">
    <property type="entry name" value="DUF676_lipase-like"/>
</dbReference>
<dbReference type="PANTHER" id="PTHR12482">
    <property type="entry name" value="LIPASE ROG1-RELATED-RELATED"/>
    <property type="match status" value="1"/>
</dbReference>
<dbReference type="InterPro" id="IPR029058">
    <property type="entry name" value="AB_hydrolase_fold"/>
</dbReference>
<dbReference type="InterPro" id="IPR044294">
    <property type="entry name" value="Lipase-like"/>
</dbReference>